<proteinExistence type="predicted"/>
<keyword evidence="2" id="KW-1185">Reference proteome</keyword>
<gene>
    <name evidence="1" type="primary">RvY_06108-1</name>
    <name evidence="1" type="synonym">RvY_06108.1</name>
    <name evidence="1" type="ORF">RvY_06108</name>
</gene>
<name>A0A1D1V682_RAMVA</name>
<organism evidence="1 2">
    <name type="scientific">Ramazzottius varieornatus</name>
    <name type="common">Water bear</name>
    <name type="synonym">Tardigrade</name>
    <dbReference type="NCBI Taxonomy" id="947166"/>
    <lineage>
        <taxon>Eukaryota</taxon>
        <taxon>Metazoa</taxon>
        <taxon>Ecdysozoa</taxon>
        <taxon>Tardigrada</taxon>
        <taxon>Eutardigrada</taxon>
        <taxon>Parachela</taxon>
        <taxon>Hypsibioidea</taxon>
        <taxon>Ramazzottiidae</taxon>
        <taxon>Ramazzottius</taxon>
    </lineage>
</organism>
<dbReference type="OrthoDB" id="2016582at2759"/>
<dbReference type="Proteomes" id="UP000186922">
    <property type="component" value="Unassembled WGS sequence"/>
</dbReference>
<dbReference type="AlphaFoldDB" id="A0A1D1V682"/>
<comment type="caution">
    <text evidence="1">The sequence shown here is derived from an EMBL/GenBank/DDBJ whole genome shotgun (WGS) entry which is preliminary data.</text>
</comment>
<sequence>MDGPTWLQASLPVSMGGLGIRSTERIALPAFMASIHPVQALVLSIYPESNLDSVVKDGLDHWPHLTSAAFCPFPHFANNSVPGTCLLSRSSVERFWTRAT</sequence>
<dbReference type="EMBL" id="BDGG01000002">
    <property type="protein sequence ID" value="GAU94313.1"/>
    <property type="molecule type" value="Genomic_DNA"/>
</dbReference>
<protein>
    <submittedName>
        <fullName evidence="1">Uncharacterized protein</fullName>
    </submittedName>
</protein>
<evidence type="ECO:0000313" key="2">
    <source>
        <dbReference type="Proteomes" id="UP000186922"/>
    </source>
</evidence>
<evidence type="ECO:0000313" key="1">
    <source>
        <dbReference type="EMBL" id="GAU94313.1"/>
    </source>
</evidence>
<reference evidence="1 2" key="1">
    <citation type="journal article" date="2016" name="Nat. Commun.">
        <title>Extremotolerant tardigrade genome and improved radiotolerance of human cultured cells by tardigrade-unique protein.</title>
        <authorList>
            <person name="Hashimoto T."/>
            <person name="Horikawa D.D."/>
            <person name="Saito Y."/>
            <person name="Kuwahara H."/>
            <person name="Kozuka-Hata H."/>
            <person name="Shin-I T."/>
            <person name="Minakuchi Y."/>
            <person name="Ohishi K."/>
            <person name="Motoyama A."/>
            <person name="Aizu T."/>
            <person name="Enomoto A."/>
            <person name="Kondo K."/>
            <person name="Tanaka S."/>
            <person name="Hara Y."/>
            <person name="Koshikawa S."/>
            <person name="Sagara H."/>
            <person name="Miura T."/>
            <person name="Yokobori S."/>
            <person name="Miyagawa K."/>
            <person name="Suzuki Y."/>
            <person name="Kubo T."/>
            <person name="Oyama M."/>
            <person name="Kohara Y."/>
            <person name="Fujiyama A."/>
            <person name="Arakawa K."/>
            <person name="Katayama T."/>
            <person name="Toyoda A."/>
            <person name="Kunieda T."/>
        </authorList>
    </citation>
    <scope>NUCLEOTIDE SEQUENCE [LARGE SCALE GENOMIC DNA]</scope>
    <source>
        <strain evidence="1 2">YOKOZUNA-1</strain>
    </source>
</reference>
<accession>A0A1D1V682</accession>